<proteinExistence type="predicted"/>
<feature type="region of interest" description="Disordered" evidence="1">
    <location>
        <begin position="1"/>
        <end position="28"/>
    </location>
</feature>
<accession>A0ABD2BSS3</accession>
<gene>
    <name evidence="2" type="ORF">V1478_002495</name>
</gene>
<protein>
    <submittedName>
        <fullName evidence="2">Uncharacterized protein</fullName>
    </submittedName>
</protein>
<sequence>MKCLGETRRLSEVSKRRSTKERWQQQKEKQHVLSSSIEAVRITNVRMDFQSVLESFRARR</sequence>
<organism evidence="2 3">
    <name type="scientific">Vespula squamosa</name>
    <name type="common">Southern yellow jacket</name>
    <name type="synonym">Wasp</name>
    <dbReference type="NCBI Taxonomy" id="30214"/>
    <lineage>
        <taxon>Eukaryota</taxon>
        <taxon>Metazoa</taxon>
        <taxon>Ecdysozoa</taxon>
        <taxon>Arthropoda</taxon>
        <taxon>Hexapoda</taxon>
        <taxon>Insecta</taxon>
        <taxon>Pterygota</taxon>
        <taxon>Neoptera</taxon>
        <taxon>Endopterygota</taxon>
        <taxon>Hymenoptera</taxon>
        <taxon>Apocrita</taxon>
        <taxon>Aculeata</taxon>
        <taxon>Vespoidea</taxon>
        <taxon>Vespidae</taxon>
        <taxon>Vespinae</taxon>
        <taxon>Vespula</taxon>
    </lineage>
</organism>
<dbReference type="AlphaFoldDB" id="A0ABD2BSS3"/>
<dbReference type="Proteomes" id="UP001607302">
    <property type="component" value="Unassembled WGS sequence"/>
</dbReference>
<evidence type="ECO:0000256" key="1">
    <source>
        <dbReference type="SAM" id="MobiDB-lite"/>
    </source>
</evidence>
<reference evidence="2 3" key="1">
    <citation type="journal article" date="2024" name="Ann. Entomol. Soc. Am.">
        <title>Genomic analyses of the southern and eastern yellowjacket wasps (Hymenoptera: Vespidae) reveal evolutionary signatures of social life.</title>
        <authorList>
            <person name="Catto M.A."/>
            <person name="Caine P.B."/>
            <person name="Orr S.E."/>
            <person name="Hunt B.G."/>
            <person name="Goodisman M.A.D."/>
        </authorList>
    </citation>
    <scope>NUCLEOTIDE SEQUENCE [LARGE SCALE GENOMIC DNA]</scope>
    <source>
        <strain evidence="2">233</strain>
        <tissue evidence="2">Head and thorax</tissue>
    </source>
</reference>
<name>A0ABD2BSS3_VESSQ</name>
<comment type="caution">
    <text evidence="2">The sequence shown here is derived from an EMBL/GenBank/DDBJ whole genome shotgun (WGS) entry which is preliminary data.</text>
</comment>
<keyword evidence="3" id="KW-1185">Reference proteome</keyword>
<dbReference type="EMBL" id="JAUDFV010000056">
    <property type="protein sequence ID" value="KAL2735811.1"/>
    <property type="molecule type" value="Genomic_DNA"/>
</dbReference>
<evidence type="ECO:0000313" key="3">
    <source>
        <dbReference type="Proteomes" id="UP001607302"/>
    </source>
</evidence>
<evidence type="ECO:0000313" key="2">
    <source>
        <dbReference type="EMBL" id="KAL2735811.1"/>
    </source>
</evidence>